<dbReference type="HOGENOM" id="CLU_438040_0_0_1"/>
<keyword evidence="2" id="KW-0732">Signal</keyword>
<feature type="region of interest" description="Disordered" evidence="1">
    <location>
        <begin position="114"/>
        <end position="145"/>
    </location>
</feature>
<dbReference type="GeneID" id="25324004"/>
<dbReference type="STRING" id="348802.A0A0D2F283"/>
<evidence type="ECO:0000256" key="2">
    <source>
        <dbReference type="SAM" id="SignalP"/>
    </source>
</evidence>
<dbReference type="Proteomes" id="UP000054342">
    <property type="component" value="Unassembled WGS sequence"/>
</dbReference>
<protein>
    <submittedName>
        <fullName evidence="3">Uncharacterized protein</fullName>
    </submittedName>
</protein>
<dbReference type="PANTHER" id="PTHR38122:SF1">
    <property type="entry name" value="GLYCOPROTEIN X"/>
    <property type="match status" value="1"/>
</dbReference>
<evidence type="ECO:0000313" key="3">
    <source>
        <dbReference type="EMBL" id="KIW62043.1"/>
    </source>
</evidence>
<feature type="chain" id="PRO_5002241793" evidence="2">
    <location>
        <begin position="21"/>
        <end position="583"/>
    </location>
</feature>
<dbReference type="PANTHER" id="PTHR38122">
    <property type="entry name" value="GLYCOPROTEIN X"/>
    <property type="match status" value="1"/>
</dbReference>
<keyword evidence="4" id="KW-1185">Reference proteome</keyword>
<feature type="region of interest" description="Disordered" evidence="1">
    <location>
        <begin position="411"/>
        <end position="457"/>
    </location>
</feature>
<feature type="compositionally biased region" description="Low complexity" evidence="1">
    <location>
        <begin position="422"/>
        <end position="457"/>
    </location>
</feature>
<proteinExistence type="predicted"/>
<evidence type="ECO:0000313" key="4">
    <source>
        <dbReference type="Proteomes" id="UP000054342"/>
    </source>
</evidence>
<dbReference type="AlphaFoldDB" id="A0A0D2F283"/>
<dbReference type="RefSeq" id="XP_013322627.1">
    <property type="nucleotide sequence ID" value="XM_013467173.1"/>
</dbReference>
<feature type="signal peptide" evidence="2">
    <location>
        <begin position="1"/>
        <end position="20"/>
    </location>
</feature>
<name>A0A0D2F283_9EURO</name>
<dbReference type="OrthoDB" id="5414836at2759"/>
<feature type="compositionally biased region" description="Polar residues" evidence="1">
    <location>
        <begin position="412"/>
        <end position="421"/>
    </location>
</feature>
<evidence type="ECO:0000256" key="1">
    <source>
        <dbReference type="SAM" id="MobiDB-lite"/>
    </source>
</evidence>
<organism evidence="3 4">
    <name type="scientific">Exophiala xenobiotica</name>
    <dbReference type="NCBI Taxonomy" id="348802"/>
    <lineage>
        <taxon>Eukaryota</taxon>
        <taxon>Fungi</taxon>
        <taxon>Dikarya</taxon>
        <taxon>Ascomycota</taxon>
        <taxon>Pezizomycotina</taxon>
        <taxon>Eurotiomycetes</taxon>
        <taxon>Chaetothyriomycetidae</taxon>
        <taxon>Chaetothyriales</taxon>
        <taxon>Herpotrichiellaceae</taxon>
        <taxon>Exophiala</taxon>
    </lineage>
</organism>
<reference evidence="3 4" key="1">
    <citation type="submission" date="2015-01" db="EMBL/GenBank/DDBJ databases">
        <title>The Genome Sequence of Exophiala xenobiotica CBS118157.</title>
        <authorList>
            <consortium name="The Broad Institute Genomics Platform"/>
            <person name="Cuomo C."/>
            <person name="de Hoog S."/>
            <person name="Gorbushina A."/>
            <person name="Stielow B."/>
            <person name="Teixiera M."/>
            <person name="Abouelleil A."/>
            <person name="Chapman S.B."/>
            <person name="Priest M."/>
            <person name="Young S.K."/>
            <person name="Wortman J."/>
            <person name="Nusbaum C."/>
            <person name="Birren B."/>
        </authorList>
    </citation>
    <scope>NUCLEOTIDE SEQUENCE [LARGE SCALE GENOMIC DNA]</scope>
    <source>
        <strain evidence="3 4">CBS 118157</strain>
    </source>
</reference>
<sequence length="583" mass="60853">MHPSLTLLASFSLALSTTYAQTSSGVTIVSPPPGSPPPVLINTTTANETVVEICPPPPTVFFNVTDYVPITEYATTTVTAVTTATYIDTTTKPITIFQTIISTTVLTATVTTTETETETDTSTTTTTTVSISPTTATATTTDTDTTSTTATATEIISEFLTTERVTSITLCPTRTANPTYTANEPYPTDWTWGCPPGWLCKPLQQNCNFEAGIPEQNFYCSPNECIPADVLPAYLPTWDADIYGNATPATNPGLTIQAIDHFFNMDPTKFGLTYEIFVVNEVFTRTSTILEQPTPVVAARQAQTSVPGACYPWCNNCMLEAQSSGKSPKLCLPGSAFETSLNQCEQCINVHRGDDTGFVQIAPQFQQFLDYCDQFATVVVTTSETVTTSTGPGTTATSIASSAISTTVTPKASASTSTSVGPETSSTTVVATTATPTTTTEPPFSFSSASSIPPSPTSTLPATSYSLTTIAPTEWPQITIIMPVGVNSTTTVYGSTLPSGAATLVLPEAISSAGSLVSTMTGTASSVVVSTPAGASGSGSGTASAMTSTFTGAAVAVKFASGQWAWRTLLLEVLIPFVLALVL</sequence>
<accession>A0A0D2F283</accession>
<dbReference type="EMBL" id="KN847317">
    <property type="protein sequence ID" value="KIW62043.1"/>
    <property type="molecule type" value="Genomic_DNA"/>
</dbReference>
<gene>
    <name evidence="3" type="ORF">PV05_02096</name>
</gene>